<feature type="transmembrane region" description="Helical" evidence="6">
    <location>
        <begin position="120"/>
        <end position="141"/>
    </location>
</feature>
<feature type="transmembrane region" description="Helical" evidence="6">
    <location>
        <begin position="156"/>
        <end position="178"/>
    </location>
</feature>
<comment type="caution">
    <text evidence="7">The sequence shown here is derived from an EMBL/GenBank/DDBJ whole genome shotgun (WGS) entry which is preliminary data.</text>
</comment>
<keyword evidence="4 6" id="KW-1133">Transmembrane helix</keyword>
<reference evidence="7 8" key="1">
    <citation type="submission" date="2016-03" db="EMBL/GenBank/DDBJ databases">
        <title>Draft genome sequence of Paenibacillus antarcticus CECT 5836.</title>
        <authorList>
            <person name="Shin S.-K."/>
            <person name="Yi H."/>
        </authorList>
    </citation>
    <scope>NUCLEOTIDE SEQUENCE [LARGE SCALE GENOMIC DNA]</scope>
    <source>
        <strain evidence="7 8">CECT 5836</strain>
    </source>
</reference>
<evidence type="ECO:0000256" key="5">
    <source>
        <dbReference type="ARBA" id="ARBA00023136"/>
    </source>
</evidence>
<dbReference type="EMBL" id="LVJI01000054">
    <property type="protein sequence ID" value="OAB40438.1"/>
    <property type="molecule type" value="Genomic_DNA"/>
</dbReference>
<dbReference type="RefSeq" id="WP_068653235.1">
    <property type="nucleotide sequence ID" value="NZ_CP043611.1"/>
</dbReference>
<feature type="transmembrane region" description="Helical" evidence="6">
    <location>
        <begin position="39"/>
        <end position="62"/>
    </location>
</feature>
<dbReference type="GO" id="GO:0015171">
    <property type="term" value="F:amino acid transmembrane transporter activity"/>
    <property type="evidence" value="ECO:0007669"/>
    <property type="project" value="TreeGrafter"/>
</dbReference>
<proteinExistence type="predicted"/>
<dbReference type="Proteomes" id="UP000077355">
    <property type="component" value="Unassembled WGS sequence"/>
</dbReference>
<comment type="subcellular location">
    <subcellularLocation>
        <location evidence="1">Cell membrane</location>
        <topology evidence="1">Multi-pass membrane protein</topology>
    </subcellularLocation>
</comment>
<name>A0A168JCC3_9BACL</name>
<keyword evidence="8" id="KW-1185">Reference proteome</keyword>
<evidence type="ECO:0000313" key="7">
    <source>
        <dbReference type="EMBL" id="OAB40438.1"/>
    </source>
</evidence>
<evidence type="ECO:0000256" key="6">
    <source>
        <dbReference type="SAM" id="Phobius"/>
    </source>
</evidence>
<evidence type="ECO:0008006" key="9">
    <source>
        <dbReference type="Google" id="ProtNLM"/>
    </source>
</evidence>
<feature type="transmembrane region" description="Helical" evidence="6">
    <location>
        <begin position="68"/>
        <end position="86"/>
    </location>
</feature>
<keyword evidence="3 6" id="KW-0812">Transmembrane</keyword>
<evidence type="ECO:0000256" key="2">
    <source>
        <dbReference type="ARBA" id="ARBA00022475"/>
    </source>
</evidence>
<dbReference type="GO" id="GO:0005886">
    <property type="term" value="C:plasma membrane"/>
    <property type="evidence" value="ECO:0007669"/>
    <property type="project" value="UniProtKB-SubCell"/>
</dbReference>
<evidence type="ECO:0000256" key="4">
    <source>
        <dbReference type="ARBA" id="ARBA00022989"/>
    </source>
</evidence>
<dbReference type="Pfam" id="PF01810">
    <property type="entry name" value="LysE"/>
    <property type="match status" value="1"/>
</dbReference>
<dbReference type="PIRSF" id="PIRSF006324">
    <property type="entry name" value="LeuE"/>
    <property type="match status" value="1"/>
</dbReference>
<dbReference type="InterPro" id="IPR001123">
    <property type="entry name" value="LeuE-type"/>
</dbReference>
<dbReference type="PANTHER" id="PTHR30086">
    <property type="entry name" value="ARGININE EXPORTER PROTEIN ARGO"/>
    <property type="match status" value="1"/>
</dbReference>
<sequence>MNNLIAFSLMALMMSMLPGTDTVLIMKNTLMHGAKAGRYTILGMATGLTFWTIVVVLGLSVVISQSVFLFNTIKYLGAAYLFYLGIRAFFTKSTLVLEDVQEEDSQGSIKKLSYNHSKESYLQGVFSNILNPKTILVYITFMPQFIDLNGNTNQQLITLGLILTAIAVGWFLIVVYLLDHVKQWLKKPKFQKAFQKSTGLMLIGFGVKTVV</sequence>
<feature type="transmembrane region" description="Helical" evidence="6">
    <location>
        <begin position="6"/>
        <end position="27"/>
    </location>
</feature>
<evidence type="ECO:0000256" key="1">
    <source>
        <dbReference type="ARBA" id="ARBA00004651"/>
    </source>
</evidence>
<gene>
    <name evidence="7" type="ORF">PBAT_24390</name>
</gene>
<keyword evidence="5 6" id="KW-0472">Membrane</keyword>
<dbReference type="AlphaFoldDB" id="A0A168JCC3"/>
<evidence type="ECO:0000256" key="3">
    <source>
        <dbReference type="ARBA" id="ARBA00022692"/>
    </source>
</evidence>
<dbReference type="PANTHER" id="PTHR30086:SF20">
    <property type="entry name" value="ARGININE EXPORTER PROTEIN ARGO-RELATED"/>
    <property type="match status" value="1"/>
</dbReference>
<protein>
    <recommendedName>
        <fullName evidence="9">Lysine transporter LysE</fullName>
    </recommendedName>
</protein>
<organism evidence="7 8">
    <name type="scientific">Paenibacillus antarcticus</name>
    <dbReference type="NCBI Taxonomy" id="253703"/>
    <lineage>
        <taxon>Bacteria</taxon>
        <taxon>Bacillati</taxon>
        <taxon>Bacillota</taxon>
        <taxon>Bacilli</taxon>
        <taxon>Bacillales</taxon>
        <taxon>Paenibacillaceae</taxon>
        <taxon>Paenibacillus</taxon>
    </lineage>
</organism>
<keyword evidence="2" id="KW-1003">Cell membrane</keyword>
<accession>A0A168JCC3</accession>
<dbReference type="OrthoDB" id="9784202at2"/>
<evidence type="ECO:0000313" key="8">
    <source>
        <dbReference type="Proteomes" id="UP000077355"/>
    </source>
</evidence>